<dbReference type="AlphaFoldDB" id="A0AAE0Z7P9"/>
<gene>
    <name evidence="1" type="ORF">RRG08_039974</name>
</gene>
<dbReference type="Proteomes" id="UP001283361">
    <property type="component" value="Unassembled WGS sequence"/>
</dbReference>
<reference evidence="1" key="1">
    <citation type="journal article" date="2023" name="G3 (Bethesda)">
        <title>A reference genome for the long-term kleptoplast-retaining sea slug Elysia crispata morphotype clarki.</title>
        <authorList>
            <person name="Eastman K.E."/>
            <person name="Pendleton A.L."/>
            <person name="Shaikh M.A."/>
            <person name="Suttiyut T."/>
            <person name="Ogas R."/>
            <person name="Tomko P."/>
            <person name="Gavelis G."/>
            <person name="Widhalm J.R."/>
            <person name="Wisecaver J.H."/>
        </authorList>
    </citation>
    <scope>NUCLEOTIDE SEQUENCE</scope>
    <source>
        <strain evidence="1">ECLA1</strain>
    </source>
</reference>
<dbReference type="EMBL" id="JAWDGP010004442">
    <property type="protein sequence ID" value="KAK3764378.1"/>
    <property type="molecule type" value="Genomic_DNA"/>
</dbReference>
<name>A0AAE0Z7P9_9GAST</name>
<protein>
    <submittedName>
        <fullName evidence="1">Uncharacterized protein</fullName>
    </submittedName>
</protein>
<sequence length="155" mass="18021">MFMPRVRVYLALRYTYTPHRRREKNFLRDGMGYSVLMEEDGSYLHLVDFSKQFKLKVLDDTKSDTNSATHLARSLTTRTRIHVDIHRTPAFRTVSPSWRDYHVSSSMPSPVLESVYSKPAPHVLETFYLAIVLFLCMLESPLAGTPWPQLSLTKR</sequence>
<comment type="caution">
    <text evidence="1">The sequence shown here is derived from an EMBL/GenBank/DDBJ whole genome shotgun (WGS) entry which is preliminary data.</text>
</comment>
<evidence type="ECO:0000313" key="1">
    <source>
        <dbReference type="EMBL" id="KAK3764378.1"/>
    </source>
</evidence>
<keyword evidence="2" id="KW-1185">Reference proteome</keyword>
<evidence type="ECO:0000313" key="2">
    <source>
        <dbReference type="Proteomes" id="UP001283361"/>
    </source>
</evidence>
<organism evidence="1 2">
    <name type="scientific">Elysia crispata</name>
    <name type="common">lettuce slug</name>
    <dbReference type="NCBI Taxonomy" id="231223"/>
    <lineage>
        <taxon>Eukaryota</taxon>
        <taxon>Metazoa</taxon>
        <taxon>Spiralia</taxon>
        <taxon>Lophotrochozoa</taxon>
        <taxon>Mollusca</taxon>
        <taxon>Gastropoda</taxon>
        <taxon>Heterobranchia</taxon>
        <taxon>Euthyneura</taxon>
        <taxon>Panpulmonata</taxon>
        <taxon>Sacoglossa</taxon>
        <taxon>Placobranchoidea</taxon>
        <taxon>Plakobranchidae</taxon>
        <taxon>Elysia</taxon>
    </lineage>
</organism>
<accession>A0AAE0Z7P9</accession>
<proteinExistence type="predicted"/>